<dbReference type="EMBL" id="JBHPBY010000695">
    <property type="protein sequence ID" value="MFC1854049.1"/>
    <property type="molecule type" value="Genomic_DNA"/>
</dbReference>
<feature type="transmembrane region" description="Helical" evidence="1">
    <location>
        <begin position="315"/>
        <end position="333"/>
    </location>
</feature>
<evidence type="ECO:0008006" key="4">
    <source>
        <dbReference type="Google" id="ProtNLM"/>
    </source>
</evidence>
<sequence>MSEKRRHQDIWLPVFGIGGAVIICFLGLYLNRVFYHDDAFITLRYAYNFIHGHGLVWNINEPVEGYTNFLYLLIISALGFLGIDLVLASRIVNLTAFFILIFFTAHQLFFVSKTKAQETRVSLLPFMLILTPFPLFVWIWGGLEGPLFTLFCTMAIWLFSANVMDQGSKKHILTCGLIFALACLTRPDGILFVWVSVLFLLRGSGRGLRSTALFLCSFSLVYLPYLLWKYLYYGDIFPNTFYAKVTAFNVWKLERGFKYIFSYSITPPFIFLLLYLAVPWAIYHRTLNRKVVYILSCLCLYLFYVVFIGGDPMPAYRLIVPLIPSAVLALYLLTKDHIIKFKPSSLSLCYGLVLCLMSGQLFHPGVNQRRMITAAFIGEIVGEFINMTWPENTLIALNTAGSTPYFALNYRYIDMLGLNDALIARREIQNYRLPWQKIAGHAKGDGNYVLARKPDYIIVGPVQGTTIDDPWFLSDLEMSENPEFSAQYIMYQVQLDVRDKTGYELYDLTRTGMLTFTYYQNINQTGAQDAAG</sequence>
<feature type="transmembrane region" description="Helical" evidence="1">
    <location>
        <begin position="12"/>
        <end position="30"/>
    </location>
</feature>
<reference evidence="2 3" key="1">
    <citation type="submission" date="2024-09" db="EMBL/GenBank/DDBJ databases">
        <title>Laminarin stimulates single cell rates of sulfate reduction while oxygen inhibits transcriptomic activity in coastal marine sediment.</title>
        <authorList>
            <person name="Lindsay M."/>
            <person name="Orcutt B."/>
            <person name="Emerson D."/>
            <person name="Stepanauskas R."/>
            <person name="D'Angelo T."/>
        </authorList>
    </citation>
    <scope>NUCLEOTIDE SEQUENCE [LARGE SCALE GENOMIC DNA]</scope>
    <source>
        <strain evidence="2">SAG AM-311-K15</strain>
    </source>
</reference>
<feature type="transmembrane region" description="Helical" evidence="1">
    <location>
        <begin position="147"/>
        <end position="164"/>
    </location>
</feature>
<dbReference type="Proteomes" id="UP001594351">
    <property type="component" value="Unassembled WGS sequence"/>
</dbReference>
<keyword evidence="1" id="KW-0812">Transmembrane</keyword>
<feature type="transmembrane region" description="Helical" evidence="1">
    <location>
        <begin position="291"/>
        <end position="309"/>
    </location>
</feature>
<feature type="transmembrane region" description="Helical" evidence="1">
    <location>
        <begin position="345"/>
        <end position="363"/>
    </location>
</feature>
<keyword evidence="1" id="KW-0472">Membrane</keyword>
<feature type="transmembrane region" description="Helical" evidence="1">
    <location>
        <begin position="176"/>
        <end position="200"/>
    </location>
</feature>
<accession>A0ABV6Z6I3</accession>
<evidence type="ECO:0000313" key="3">
    <source>
        <dbReference type="Proteomes" id="UP001594351"/>
    </source>
</evidence>
<name>A0ABV6Z6I3_UNCC1</name>
<feature type="transmembrane region" description="Helical" evidence="1">
    <location>
        <begin position="212"/>
        <end position="231"/>
    </location>
</feature>
<protein>
    <recommendedName>
        <fullName evidence="4">Glycosyltransferase RgtA/B/C/D-like domain-containing protein</fullName>
    </recommendedName>
</protein>
<proteinExistence type="predicted"/>
<feature type="transmembrane region" description="Helical" evidence="1">
    <location>
        <begin position="260"/>
        <end position="282"/>
    </location>
</feature>
<feature type="transmembrane region" description="Helical" evidence="1">
    <location>
        <begin position="69"/>
        <end position="87"/>
    </location>
</feature>
<keyword evidence="1" id="KW-1133">Transmembrane helix</keyword>
<organism evidence="2 3">
    <name type="scientific">candidate division CSSED10-310 bacterium</name>
    <dbReference type="NCBI Taxonomy" id="2855610"/>
    <lineage>
        <taxon>Bacteria</taxon>
        <taxon>Bacteria division CSSED10-310</taxon>
    </lineage>
</organism>
<evidence type="ECO:0000313" key="2">
    <source>
        <dbReference type="EMBL" id="MFC1854049.1"/>
    </source>
</evidence>
<gene>
    <name evidence="2" type="ORF">ACFL27_28030</name>
</gene>
<evidence type="ECO:0000256" key="1">
    <source>
        <dbReference type="SAM" id="Phobius"/>
    </source>
</evidence>
<feature type="transmembrane region" description="Helical" evidence="1">
    <location>
        <begin position="94"/>
        <end position="111"/>
    </location>
</feature>
<keyword evidence="3" id="KW-1185">Reference proteome</keyword>
<comment type="caution">
    <text evidence="2">The sequence shown here is derived from an EMBL/GenBank/DDBJ whole genome shotgun (WGS) entry which is preliminary data.</text>
</comment>
<feature type="transmembrane region" description="Helical" evidence="1">
    <location>
        <begin position="123"/>
        <end position="140"/>
    </location>
</feature>